<evidence type="ECO:0000313" key="1">
    <source>
        <dbReference type="EMBL" id="KAJ3475587.1"/>
    </source>
</evidence>
<organism evidence="1 2">
    <name type="scientific">Meripilus lineatus</name>
    <dbReference type="NCBI Taxonomy" id="2056292"/>
    <lineage>
        <taxon>Eukaryota</taxon>
        <taxon>Fungi</taxon>
        <taxon>Dikarya</taxon>
        <taxon>Basidiomycota</taxon>
        <taxon>Agaricomycotina</taxon>
        <taxon>Agaricomycetes</taxon>
        <taxon>Polyporales</taxon>
        <taxon>Meripilaceae</taxon>
        <taxon>Meripilus</taxon>
    </lineage>
</organism>
<reference evidence="1" key="1">
    <citation type="submission" date="2022-07" db="EMBL/GenBank/DDBJ databases">
        <title>Genome Sequence of Physisporinus lineatus.</title>
        <authorList>
            <person name="Buettner E."/>
        </authorList>
    </citation>
    <scope>NUCLEOTIDE SEQUENCE</scope>
    <source>
        <strain evidence="1">VT162</strain>
    </source>
</reference>
<dbReference type="AlphaFoldDB" id="A0AAD5UR77"/>
<dbReference type="EMBL" id="JANAWD010000831">
    <property type="protein sequence ID" value="KAJ3475587.1"/>
    <property type="molecule type" value="Genomic_DNA"/>
</dbReference>
<dbReference type="SUPFAM" id="SSF52047">
    <property type="entry name" value="RNI-like"/>
    <property type="match status" value="1"/>
</dbReference>
<dbReference type="InterPro" id="IPR032675">
    <property type="entry name" value="LRR_dom_sf"/>
</dbReference>
<keyword evidence="2" id="KW-1185">Reference proteome</keyword>
<accession>A0AAD5UR77</accession>
<comment type="caution">
    <text evidence="1">The sequence shown here is derived from an EMBL/GenBank/DDBJ whole genome shotgun (WGS) entry which is preliminary data.</text>
</comment>
<dbReference type="Proteomes" id="UP001212997">
    <property type="component" value="Unassembled WGS sequence"/>
</dbReference>
<proteinExistence type="predicted"/>
<evidence type="ECO:0008006" key="3">
    <source>
        <dbReference type="Google" id="ProtNLM"/>
    </source>
</evidence>
<gene>
    <name evidence="1" type="ORF">NLI96_g11740</name>
</gene>
<protein>
    <recommendedName>
        <fullName evidence="3">F-box domain-containing protein</fullName>
    </recommendedName>
</protein>
<name>A0AAD5UR77_9APHY</name>
<evidence type="ECO:0000313" key="2">
    <source>
        <dbReference type="Proteomes" id="UP001212997"/>
    </source>
</evidence>
<sequence>MSTSLSPDDSPKLPPEVCDAIISFVDEDVYDSLGRPCRPDPTRKGLHSCALVCRSWTTRTCIHLFRVITIDNKSASNFAAVVTTHPPLRSYVQRVELSGDYGSQDSESGTSTTPVHNGWIYDFLNKVVPHLPNLTSFEFRGLPILHRYFYICHPPRVRSLTSLSLSSFNAASAGDVLRLISSYHCLKELYIYEGEWGQFRNHHYHVGRRWSCHFRVLSIERSAIGDILDLFHWFAQLKTSSFEHLFLQWTFSGRDSVDTEQAPTRSIPKSTALGWARTLKTLSLLFLDKENPPYKAAVVSKLLPIIKTCANLHTIRLLIANDWYEILHQLPDVLPALPTLRRFGLHIGYFEEVLKEERGELWGAVDRVFADSRKLSTVEHFEVMWSGSFAKGERKTSTNGDEESMSDRVDVDVDLLKGRFVDWHHEKPLTSIFPHLSARGILWFSIFHSRFEGGVDSWYALQITPEISSPSWSPRYRKSLLNPDWHPND</sequence>
<dbReference type="Gene3D" id="3.80.10.10">
    <property type="entry name" value="Ribonuclease Inhibitor"/>
    <property type="match status" value="1"/>
</dbReference>